<accession>A0A0K8P2X9</accession>
<dbReference type="InterPro" id="IPR016633">
    <property type="entry name" value="EarP"/>
</dbReference>
<name>A0A0K8P2X9_PISS1</name>
<organism evidence="8 9">
    <name type="scientific">Piscinibacter sakaiensis</name>
    <name type="common">Ideonella sakaiensis</name>
    <dbReference type="NCBI Taxonomy" id="1547922"/>
    <lineage>
        <taxon>Bacteria</taxon>
        <taxon>Pseudomonadati</taxon>
        <taxon>Pseudomonadota</taxon>
        <taxon>Betaproteobacteria</taxon>
        <taxon>Burkholderiales</taxon>
        <taxon>Sphaerotilaceae</taxon>
        <taxon>Piscinibacter</taxon>
    </lineage>
</organism>
<dbReference type="RefSeq" id="WP_054020988.1">
    <property type="nucleotide sequence ID" value="NZ_BBYR01000041.1"/>
</dbReference>
<keyword evidence="1" id="KW-0328">Glycosyltransferase</keyword>
<keyword evidence="2" id="KW-0808">Transferase</keyword>
<dbReference type="GO" id="GO:0106361">
    <property type="term" value="F:protein-arginine rhamnosyltransferase activity"/>
    <property type="evidence" value="ECO:0007669"/>
    <property type="project" value="InterPro"/>
</dbReference>
<comment type="catalytic activity">
    <reaction evidence="7">
        <text>dTDP-beta-L-rhamnose + L-arginyl-[protein] = N(omega)-(alpha-L-rhamnosyl)-L-arginyl-[protein] + dTDP + H(+)</text>
        <dbReference type="Rhea" id="RHEA:66692"/>
        <dbReference type="Rhea" id="RHEA-COMP:10532"/>
        <dbReference type="Rhea" id="RHEA-COMP:17096"/>
        <dbReference type="ChEBI" id="CHEBI:15378"/>
        <dbReference type="ChEBI" id="CHEBI:29965"/>
        <dbReference type="ChEBI" id="CHEBI:57510"/>
        <dbReference type="ChEBI" id="CHEBI:58369"/>
        <dbReference type="ChEBI" id="CHEBI:167445"/>
    </reaction>
    <physiologicalReaction direction="left-to-right" evidence="7">
        <dbReference type="Rhea" id="RHEA:66693"/>
    </physiologicalReaction>
</comment>
<keyword evidence="9" id="KW-1185">Reference proteome</keyword>
<evidence type="ECO:0000256" key="1">
    <source>
        <dbReference type="ARBA" id="ARBA00022676"/>
    </source>
</evidence>
<sequence length="385" mass="40952">MLWDVFCRVVDNHGDLGVCWRLARDLAARGEAVRLWVDDARALAWMAPGVPVHSAPGAPAPAGGEVQVLDWALAEAVPPPPGEAVIEAFGCDPPAAFLAALARAALQARADGRSAPAWINLEYLSAEDHAERSHRLPSPQWHGPAAGLVKHFFFPGFTPASGGLLREAGLAAWQDHFDADAWRAAHGLALAPGERAVSLFCYAGAPVDALLDRLAAQPTRLFACPGPAADAVRRALGPSLRRGGLAAVELPWLPQPDYDGLLAACDLNLVRGEDSAVRAQWAGRPFVWQLYPQDDGADHAKREAFLQRFLAATAPVDGAADGCEAALPAFWAAWNGRPPPADLPPLPPAVAWARRSRAWRAHLLAQDDLVTRLLGFVASLPGHCG</sequence>
<comment type="caution">
    <text evidence="8">The sequence shown here is derived from an EMBL/GenBank/DDBJ whole genome shotgun (WGS) entry which is preliminary data.</text>
</comment>
<evidence type="ECO:0000256" key="2">
    <source>
        <dbReference type="ARBA" id="ARBA00022679"/>
    </source>
</evidence>
<evidence type="ECO:0000256" key="5">
    <source>
        <dbReference type="ARBA" id="ARBA00024416"/>
    </source>
</evidence>
<dbReference type="NCBIfam" id="TIGR03837">
    <property type="entry name" value="efp_Arg_rhamno"/>
    <property type="match status" value="1"/>
</dbReference>
<evidence type="ECO:0000256" key="4">
    <source>
        <dbReference type="ARBA" id="ARBA00024346"/>
    </source>
</evidence>
<dbReference type="AlphaFoldDB" id="A0A0K8P2X9"/>
<proteinExistence type="inferred from homology"/>
<dbReference type="STRING" id="1547922.ISF6_2887"/>
<comment type="function">
    <text evidence="3">Protein-arginine rhamnosyltransferase that catalyzes the transfer of a single rhamnose to elongation factor P (EF-P) on 'Lys-32', a modification required for EF-P-dependent rescue of polyproline stalled ribosomes.</text>
</comment>
<evidence type="ECO:0000313" key="9">
    <source>
        <dbReference type="Proteomes" id="UP000037660"/>
    </source>
</evidence>
<evidence type="ECO:0000256" key="3">
    <source>
        <dbReference type="ARBA" id="ARBA00024303"/>
    </source>
</evidence>
<dbReference type="EMBL" id="BBYR01000041">
    <property type="protein sequence ID" value="GAP37032.1"/>
    <property type="molecule type" value="Genomic_DNA"/>
</dbReference>
<evidence type="ECO:0000256" key="6">
    <source>
        <dbReference type="ARBA" id="ARBA00030025"/>
    </source>
</evidence>
<protein>
    <recommendedName>
        <fullName evidence="5">Protein-arginine rhamnosyltransferase</fullName>
    </recommendedName>
    <alternativeName>
        <fullName evidence="6">EF-P arginine rhamnosyltransferase</fullName>
    </alternativeName>
</protein>
<dbReference type="PIRSF" id="PIRSF015557">
    <property type="entry name" value="UCP015557"/>
    <property type="match status" value="1"/>
</dbReference>
<reference evidence="9" key="1">
    <citation type="submission" date="2015-07" db="EMBL/GenBank/DDBJ databases">
        <title>Discovery of a poly(ethylene terephthalate assimilation.</title>
        <authorList>
            <person name="Yoshida S."/>
            <person name="Hiraga K."/>
            <person name="Takehana T."/>
            <person name="Taniguchi I."/>
            <person name="Yamaji H."/>
            <person name="Maeda Y."/>
            <person name="Toyohara K."/>
            <person name="Miyamoto K."/>
            <person name="Kimura Y."/>
            <person name="Oda K."/>
        </authorList>
    </citation>
    <scope>NUCLEOTIDE SEQUENCE [LARGE SCALE GENOMIC DNA]</scope>
    <source>
        <strain evidence="9">NBRC 110686 / TISTR 2288 / 201-F6</strain>
    </source>
</reference>
<gene>
    <name evidence="8" type="ORF">ISF6_2887</name>
</gene>
<evidence type="ECO:0000256" key="7">
    <source>
        <dbReference type="ARBA" id="ARBA00048472"/>
    </source>
</evidence>
<comment type="similarity">
    <text evidence="4">Belongs to the glycosyltransferase 104 family.</text>
</comment>
<evidence type="ECO:0000313" key="8">
    <source>
        <dbReference type="EMBL" id="GAP37032.1"/>
    </source>
</evidence>
<dbReference type="Proteomes" id="UP000037660">
    <property type="component" value="Unassembled WGS sequence"/>
</dbReference>
<dbReference type="Pfam" id="PF10093">
    <property type="entry name" value="EarP"/>
    <property type="match status" value="1"/>
</dbReference>
<reference evidence="8 9" key="2">
    <citation type="journal article" date="2016" name="Science">
        <title>A bacterium that degrades and assimilates poly(ethylene terephthalate).</title>
        <authorList>
            <person name="Yoshida S."/>
            <person name="Hiraga K."/>
            <person name="Takehana T."/>
            <person name="Taniguchi I."/>
            <person name="Yamaji H."/>
            <person name="Maeda Y."/>
            <person name="Toyohara K."/>
            <person name="Miyamoto K."/>
            <person name="Kimura Y."/>
            <person name="Oda K."/>
        </authorList>
    </citation>
    <scope>NUCLEOTIDE SEQUENCE [LARGE SCALE GENOMIC DNA]</scope>
    <source>
        <strain evidence="9">NBRC 110686 / TISTR 2288 / 201-F6</strain>
    </source>
</reference>